<evidence type="ECO:0000313" key="4">
    <source>
        <dbReference type="Proteomes" id="UP000504623"/>
    </source>
</evidence>
<dbReference type="GeneID" id="102811167"/>
<dbReference type="Gene3D" id="3.30.1120.90">
    <property type="entry name" value="Nucleosome assembly protein"/>
    <property type="match status" value="1"/>
</dbReference>
<proteinExistence type="inferred from homology"/>
<dbReference type="FunFam" id="1.20.5.1500:FF:000001">
    <property type="entry name" value="Nucleosome assembly protein 1-like 1"/>
    <property type="match status" value="1"/>
</dbReference>
<dbReference type="OrthoDB" id="9806691at2759"/>
<comment type="similarity">
    <text evidence="1 2">Belongs to the nucleosome assembly protein (NAP) family.</text>
</comment>
<dbReference type="GO" id="GO:0005634">
    <property type="term" value="C:nucleus"/>
    <property type="evidence" value="ECO:0007669"/>
    <property type="project" value="InterPro"/>
</dbReference>
<evidence type="ECO:0000256" key="2">
    <source>
        <dbReference type="RuleBase" id="RU003876"/>
    </source>
</evidence>
<gene>
    <name evidence="5" type="primary">LOC102811167</name>
</gene>
<keyword evidence="4" id="KW-1185">Reference proteome</keyword>
<dbReference type="Gene3D" id="1.20.5.1500">
    <property type="match status" value="1"/>
</dbReference>
<feature type="region of interest" description="Disordered" evidence="3">
    <location>
        <begin position="531"/>
        <end position="571"/>
    </location>
</feature>
<dbReference type="Pfam" id="PF00956">
    <property type="entry name" value="NAP"/>
    <property type="match status" value="1"/>
</dbReference>
<organism evidence="4 5">
    <name type="scientific">Chrysochloris asiatica</name>
    <name type="common">Cape golden mole</name>
    <dbReference type="NCBI Taxonomy" id="185453"/>
    <lineage>
        <taxon>Eukaryota</taxon>
        <taxon>Metazoa</taxon>
        <taxon>Chordata</taxon>
        <taxon>Craniata</taxon>
        <taxon>Vertebrata</taxon>
        <taxon>Euteleostomi</taxon>
        <taxon>Mammalia</taxon>
        <taxon>Eutheria</taxon>
        <taxon>Afrotheria</taxon>
        <taxon>Chrysochloridae</taxon>
        <taxon>Chrysochlorinae</taxon>
        <taxon>Chrysochloris</taxon>
    </lineage>
</organism>
<dbReference type="Proteomes" id="UP000504623">
    <property type="component" value="Unplaced"/>
</dbReference>
<dbReference type="SUPFAM" id="SSF143113">
    <property type="entry name" value="NAP-like"/>
    <property type="match status" value="1"/>
</dbReference>
<dbReference type="GO" id="GO:0006334">
    <property type="term" value="P:nucleosome assembly"/>
    <property type="evidence" value="ECO:0007669"/>
    <property type="project" value="InterPro"/>
</dbReference>
<dbReference type="InterPro" id="IPR037231">
    <property type="entry name" value="NAP-like_sf"/>
</dbReference>
<protein>
    <submittedName>
        <fullName evidence="5">Nucleosome assembly protein 1-like 1-like</fullName>
    </submittedName>
</protein>
<reference evidence="5" key="1">
    <citation type="submission" date="2025-08" db="UniProtKB">
        <authorList>
            <consortium name="RefSeq"/>
        </authorList>
    </citation>
    <scope>IDENTIFICATION</scope>
    <source>
        <tissue evidence="5">Spleen</tissue>
    </source>
</reference>
<dbReference type="PANTHER" id="PTHR11875">
    <property type="entry name" value="TESTIS-SPECIFIC Y-ENCODED PROTEIN"/>
    <property type="match status" value="1"/>
</dbReference>
<feature type="compositionally biased region" description="Basic and acidic residues" evidence="3">
    <location>
        <begin position="542"/>
        <end position="571"/>
    </location>
</feature>
<feature type="compositionally biased region" description="Basic and acidic residues" evidence="3">
    <location>
        <begin position="80"/>
        <end position="91"/>
    </location>
</feature>
<dbReference type="RefSeq" id="XP_006871134.1">
    <property type="nucleotide sequence ID" value="XM_006871072.1"/>
</dbReference>
<dbReference type="InterPro" id="IPR002164">
    <property type="entry name" value="NAP_family"/>
</dbReference>
<evidence type="ECO:0000313" key="5">
    <source>
        <dbReference type="RefSeq" id="XP_006871134.1"/>
    </source>
</evidence>
<name>A0A9B0U0D3_CHRAS</name>
<feature type="region of interest" description="Disordered" evidence="3">
    <location>
        <begin position="1"/>
        <end position="40"/>
    </location>
</feature>
<feature type="region of interest" description="Disordered" evidence="3">
    <location>
        <begin position="56"/>
        <end position="100"/>
    </location>
</feature>
<evidence type="ECO:0000256" key="3">
    <source>
        <dbReference type="SAM" id="MobiDB-lite"/>
    </source>
</evidence>
<sequence length="571" mass="65187">MAATAEPDPSLDSQEGAVKGAGSDPDPDMSHTVPAEEEAIIAEVAFPQVSYMADEELWEEQCGQEAAGPEEETQLVQQTEDGKENYKQEYKNEEDDTGDTLQEEVDAQEDADDEDAAEYPLVRFRSLLWGLFRSLLHRLYRNNHIMIRYHTGQGEVRQHRSLESGDPWEEPMHWEGEKLSEEDALQKLQEYLESDDYQNLGQFQEPVAGAEFWEAKEPKPKTKIMEGRVLTKAAISSEMGACASKGAKARKQRQNPLGKGNKSLAQVVKQRVNALKNLQAKYAQIESGFYKDLYNLEMKYAAFFQPLFDKRSDIINAIYEPTEDECQWEVSAQEGVGVGEEMKREPEGKLQISGIPHFWLTALKNVKILRKLIQEKDELILKHLKDIKIKFSEVEEPMTFAIKFFFEPNEYFFNEVLTKTYCIRSDPDDSDPFFTNGPEIIRSSGCEIYWKEGKNVIMKTIKLPKFEGNGSVSTTTCKVPSYSFFTYFYPSDSPEGRLLGVTIDFKLAYIFRELLVPKSVLVFMNGAVKYSSESSDELCQEYGDKEKEEEENKEREGRPKKDMGSAEGNPR</sequence>
<dbReference type="AlphaFoldDB" id="A0A9B0U0D3"/>
<accession>A0A9B0U0D3</accession>
<evidence type="ECO:0000256" key="1">
    <source>
        <dbReference type="ARBA" id="ARBA00009947"/>
    </source>
</evidence>